<evidence type="ECO:0000256" key="1">
    <source>
        <dbReference type="SAM" id="Phobius"/>
    </source>
</evidence>
<gene>
    <name evidence="2" type="ORF">H9798_07180</name>
</gene>
<dbReference type="EMBL" id="DXAK01000037">
    <property type="protein sequence ID" value="HJA06904.1"/>
    <property type="molecule type" value="Genomic_DNA"/>
</dbReference>
<keyword evidence="1" id="KW-0812">Transmembrane</keyword>
<feature type="transmembrane region" description="Helical" evidence="1">
    <location>
        <begin position="77"/>
        <end position="93"/>
    </location>
</feature>
<protein>
    <submittedName>
        <fullName evidence="2">Transporter</fullName>
    </submittedName>
</protein>
<accession>A0A9D2HAL3</accession>
<comment type="caution">
    <text evidence="2">The sequence shown here is derived from an EMBL/GenBank/DDBJ whole genome shotgun (WGS) entry which is preliminary data.</text>
</comment>
<dbReference type="Proteomes" id="UP000824223">
    <property type="component" value="Unassembled WGS sequence"/>
</dbReference>
<keyword evidence="1" id="KW-0472">Membrane</keyword>
<reference evidence="2" key="2">
    <citation type="submission" date="2021-04" db="EMBL/GenBank/DDBJ databases">
        <authorList>
            <person name="Gilroy R."/>
        </authorList>
    </citation>
    <scope>NUCLEOTIDE SEQUENCE</scope>
    <source>
        <strain evidence="2">ChiSjej2B20-11307</strain>
    </source>
</reference>
<evidence type="ECO:0000313" key="3">
    <source>
        <dbReference type="Proteomes" id="UP000824223"/>
    </source>
</evidence>
<dbReference type="AlphaFoldDB" id="A0A9D2HAL3"/>
<organism evidence="2 3">
    <name type="scientific">Candidatus Mediterraneibacter pullicola</name>
    <dbReference type="NCBI Taxonomy" id="2838682"/>
    <lineage>
        <taxon>Bacteria</taxon>
        <taxon>Bacillati</taxon>
        <taxon>Bacillota</taxon>
        <taxon>Clostridia</taxon>
        <taxon>Lachnospirales</taxon>
        <taxon>Lachnospiraceae</taxon>
        <taxon>Mediterraneibacter</taxon>
    </lineage>
</organism>
<evidence type="ECO:0000313" key="2">
    <source>
        <dbReference type="EMBL" id="HJA06904.1"/>
    </source>
</evidence>
<name>A0A9D2HAL3_9FIRM</name>
<sequence>MEKYARLFLKHLTKILEFVIAGLLACAIIVMTVKLGLSMGELTDVSTYPNYDDLLTACFNLIIGVELIRMLYLHTPITVFEVLLFAIARQIIIDHSSPLNSLLGVVAIAILFATRKFLFSAFDETDKTIFRATQKIHQINRLFRMDIPSNDKDDTLLDVLLDKMHEDGMEIGTGACVYFSNLGLRIAKMKDGKITRIEVIRSIH</sequence>
<feature type="transmembrane region" description="Helical" evidence="1">
    <location>
        <begin position="99"/>
        <end position="118"/>
    </location>
</feature>
<proteinExistence type="predicted"/>
<reference evidence="2" key="1">
    <citation type="journal article" date="2021" name="PeerJ">
        <title>Extensive microbial diversity within the chicken gut microbiome revealed by metagenomics and culture.</title>
        <authorList>
            <person name="Gilroy R."/>
            <person name="Ravi A."/>
            <person name="Getino M."/>
            <person name="Pursley I."/>
            <person name="Horton D.L."/>
            <person name="Alikhan N.F."/>
            <person name="Baker D."/>
            <person name="Gharbi K."/>
            <person name="Hall N."/>
            <person name="Watson M."/>
            <person name="Adriaenssens E.M."/>
            <person name="Foster-Nyarko E."/>
            <person name="Jarju S."/>
            <person name="Secka A."/>
            <person name="Antonio M."/>
            <person name="Oren A."/>
            <person name="Chaudhuri R.R."/>
            <person name="La Ragione R."/>
            <person name="Hildebrand F."/>
            <person name="Pallen M.J."/>
        </authorList>
    </citation>
    <scope>NUCLEOTIDE SEQUENCE</scope>
    <source>
        <strain evidence="2">ChiSjej2B20-11307</strain>
    </source>
</reference>
<keyword evidence="1" id="KW-1133">Transmembrane helix</keyword>
<feature type="transmembrane region" description="Helical" evidence="1">
    <location>
        <begin position="12"/>
        <end position="34"/>
    </location>
</feature>